<dbReference type="SMART" id="SM00192">
    <property type="entry name" value="LDLa"/>
    <property type="match status" value="1"/>
</dbReference>
<feature type="disulfide bond" evidence="5">
    <location>
        <begin position="21"/>
        <end position="33"/>
    </location>
</feature>
<reference evidence="6 7" key="1">
    <citation type="journal article" date="2019" name="Commun. Biol.">
        <title>The bagworm genome reveals a unique fibroin gene that provides high tensile strength.</title>
        <authorList>
            <person name="Kono N."/>
            <person name="Nakamura H."/>
            <person name="Ohtoshi R."/>
            <person name="Tomita M."/>
            <person name="Numata K."/>
            <person name="Arakawa K."/>
        </authorList>
    </citation>
    <scope>NUCLEOTIDE SEQUENCE [LARGE SCALE GENOMIC DNA]</scope>
</reference>
<dbReference type="FunFam" id="4.10.400.10:FF:000034">
    <property type="entry name" value="Low-density lipoprotein receptor-related protein 2"/>
    <property type="match status" value="1"/>
</dbReference>
<dbReference type="OrthoDB" id="2019384at2759"/>
<evidence type="ECO:0000256" key="5">
    <source>
        <dbReference type="PROSITE-ProRule" id="PRU00124"/>
    </source>
</evidence>
<keyword evidence="6" id="KW-0675">Receptor</keyword>
<dbReference type="PROSITE" id="PS01209">
    <property type="entry name" value="LDLRA_1"/>
    <property type="match status" value="1"/>
</dbReference>
<name>A0A4C1TLT0_EUMVA</name>
<dbReference type="Gene3D" id="4.10.400.10">
    <property type="entry name" value="Low-density Lipoprotein Receptor"/>
    <property type="match status" value="1"/>
</dbReference>
<protein>
    <submittedName>
        <fullName evidence="6">G-protein coupled receptor GRL101</fullName>
    </submittedName>
</protein>
<sequence length="119" mass="13474">MRDYYYYHPDVYNKANQDNPCSERQFRCGNNVCIPLHLRCDNFYHCNDMTDEFNCDQYKAKGPSKTPATTESAPANFIKTTKAFLANSTKSIKSIMTTTPVTLPLTTTTTATTPVIRTT</sequence>
<keyword evidence="3 5" id="KW-1015">Disulfide bond</keyword>
<dbReference type="InterPro" id="IPR002172">
    <property type="entry name" value="LDrepeatLR_classA_rpt"/>
</dbReference>
<dbReference type="AlphaFoldDB" id="A0A4C1TLT0"/>
<dbReference type="InterPro" id="IPR023415">
    <property type="entry name" value="LDLR_class-A_CS"/>
</dbReference>
<dbReference type="Pfam" id="PF00057">
    <property type="entry name" value="Ldl_recept_a"/>
    <property type="match status" value="1"/>
</dbReference>
<feature type="disulfide bond" evidence="5">
    <location>
        <begin position="40"/>
        <end position="55"/>
    </location>
</feature>
<evidence type="ECO:0000313" key="6">
    <source>
        <dbReference type="EMBL" id="GBP15462.1"/>
    </source>
</evidence>
<dbReference type="CDD" id="cd00112">
    <property type="entry name" value="LDLa"/>
    <property type="match status" value="1"/>
</dbReference>
<keyword evidence="7" id="KW-1185">Reference proteome</keyword>
<dbReference type="STRING" id="151549.A0A4C1TLT0"/>
<feature type="disulfide bond" evidence="5">
    <location>
        <begin position="28"/>
        <end position="46"/>
    </location>
</feature>
<keyword evidence="2" id="KW-0677">Repeat</keyword>
<dbReference type="InterPro" id="IPR036055">
    <property type="entry name" value="LDL_receptor-like_sf"/>
</dbReference>
<keyword evidence="1" id="KW-0732">Signal</keyword>
<evidence type="ECO:0000256" key="3">
    <source>
        <dbReference type="ARBA" id="ARBA00023157"/>
    </source>
</evidence>
<evidence type="ECO:0000313" key="7">
    <source>
        <dbReference type="Proteomes" id="UP000299102"/>
    </source>
</evidence>
<proteinExistence type="predicted"/>
<accession>A0A4C1TLT0</accession>
<dbReference type="Proteomes" id="UP000299102">
    <property type="component" value="Unassembled WGS sequence"/>
</dbReference>
<evidence type="ECO:0000256" key="4">
    <source>
        <dbReference type="ARBA" id="ARBA00023180"/>
    </source>
</evidence>
<gene>
    <name evidence="6" type="ORF">EVAR_73932_1</name>
</gene>
<dbReference type="EMBL" id="BGZK01005789">
    <property type="protein sequence ID" value="GBP15462.1"/>
    <property type="molecule type" value="Genomic_DNA"/>
</dbReference>
<organism evidence="6 7">
    <name type="scientific">Eumeta variegata</name>
    <name type="common">Bagworm moth</name>
    <name type="synonym">Eumeta japonica</name>
    <dbReference type="NCBI Taxonomy" id="151549"/>
    <lineage>
        <taxon>Eukaryota</taxon>
        <taxon>Metazoa</taxon>
        <taxon>Ecdysozoa</taxon>
        <taxon>Arthropoda</taxon>
        <taxon>Hexapoda</taxon>
        <taxon>Insecta</taxon>
        <taxon>Pterygota</taxon>
        <taxon>Neoptera</taxon>
        <taxon>Endopterygota</taxon>
        <taxon>Lepidoptera</taxon>
        <taxon>Glossata</taxon>
        <taxon>Ditrysia</taxon>
        <taxon>Tineoidea</taxon>
        <taxon>Psychidae</taxon>
        <taxon>Oiketicinae</taxon>
        <taxon>Eumeta</taxon>
    </lineage>
</organism>
<comment type="caution">
    <text evidence="6">The sequence shown here is derived from an EMBL/GenBank/DDBJ whole genome shotgun (WGS) entry which is preliminary data.</text>
</comment>
<evidence type="ECO:0000256" key="2">
    <source>
        <dbReference type="ARBA" id="ARBA00022737"/>
    </source>
</evidence>
<evidence type="ECO:0000256" key="1">
    <source>
        <dbReference type="ARBA" id="ARBA00022729"/>
    </source>
</evidence>
<keyword evidence="4" id="KW-0325">Glycoprotein</keyword>
<dbReference type="PROSITE" id="PS50068">
    <property type="entry name" value="LDLRA_2"/>
    <property type="match status" value="1"/>
</dbReference>
<dbReference type="SUPFAM" id="SSF57424">
    <property type="entry name" value="LDL receptor-like module"/>
    <property type="match status" value="1"/>
</dbReference>